<reference evidence="1 2" key="1">
    <citation type="journal article" date="2006" name="Int. J. Syst. Evol. Microbiol.">
        <title>Myroides pelagicus sp. nov., isolated from seawater in Thailand.</title>
        <authorList>
            <person name="Yoon J."/>
            <person name="Maneerat S."/>
            <person name="Kawai F."/>
            <person name="Yokota A."/>
        </authorList>
    </citation>
    <scope>NUCLEOTIDE SEQUENCE [LARGE SCALE GENOMIC DNA]</scope>
    <source>
        <strain evidence="1 2">SM1T</strain>
    </source>
</reference>
<sequence>MKIENKFLIPFTGLKNGEHKFEFQVDNSFFESYDYRDFNSINATITVLLNKKTTLLELNLKSEGIANVPCDVTNLDFDLPITNTLDLVVKFGEEYNDDHDELLIIPFTEHQINIGQYVYEMLVLSIPQKRVHPGVLDGTLESEALDILGYSNDDDLDEFLEELDDEFDDQEDLDEDNNEEIDPRWAELKKLLTDK</sequence>
<dbReference type="EMBL" id="WMJY01000005">
    <property type="protein sequence ID" value="MTH29020.1"/>
    <property type="molecule type" value="Genomic_DNA"/>
</dbReference>
<dbReference type="Pfam" id="PF02620">
    <property type="entry name" value="YceD"/>
    <property type="match status" value="1"/>
</dbReference>
<dbReference type="Proteomes" id="UP000488936">
    <property type="component" value="Unassembled WGS sequence"/>
</dbReference>
<evidence type="ECO:0000313" key="2">
    <source>
        <dbReference type="Proteomes" id="UP000488936"/>
    </source>
</evidence>
<comment type="caution">
    <text evidence="1">The sequence shown here is derived from an EMBL/GenBank/DDBJ whole genome shotgun (WGS) entry which is preliminary data.</text>
</comment>
<accession>A0A7K1GJV7</accession>
<organism evidence="1 2">
    <name type="scientific">Myroides pelagicus</name>
    <dbReference type="NCBI Taxonomy" id="270914"/>
    <lineage>
        <taxon>Bacteria</taxon>
        <taxon>Pseudomonadati</taxon>
        <taxon>Bacteroidota</taxon>
        <taxon>Flavobacteriia</taxon>
        <taxon>Flavobacteriales</taxon>
        <taxon>Flavobacteriaceae</taxon>
        <taxon>Myroides</taxon>
    </lineage>
</organism>
<proteinExistence type="predicted"/>
<keyword evidence="2" id="KW-1185">Reference proteome</keyword>
<name>A0A7K1GJV7_9FLAO</name>
<protein>
    <submittedName>
        <fullName evidence="1">DUF177 domain-containing protein</fullName>
    </submittedName>
</protein>
<evidence type="ECO:0000313" key="1">
    <source>
        <dbReference type="EMBL" id="MTH29020.1"/>
    </source>
</evidence>
<dbReference type="AlphaFoldDB" id="A0A7K1GJV7"/>
<dbReference type="InterPro" id="IPR003772">
    <property type="entry name" value="YceD"/>
</dbReference>
<dbReference type="OrthoDB" id="1524821at2"/>
<gene>
    <name evidence="1" type="ORF">GJV77_03690</name>
</gene>
<dbReference type="RefSeq" id="WP_155035002.1">
    <property type="nucleotide sequence ID" value="NZ_JAYMMG010000003.1"/>
</dbReference>